<keyword evidence="8" id="KW-1185">Reference proteome</keyword>
<evidence type="ECO:0000256" key="3">
    <source>
        <dbReference type="ARBA" id="ARBA00022741"/>
    </source>
</evidence>
<dbReference type="CDD" id="cd01166">
    <property type="entry name" value="KdgK"/>
    <property type="match status" value="1"/>
</dbReference>
<keyword evidence="5" id="KW-0067">ATP-binding</keyword>
<dbReference type="EMBL" id="JAAMFM010000036">
    <property type="protein sequence ID" value="NVM96638.1"/>
    <property type="molecule type" value="Genomic_DNA"/>
</dbReference>
<dbReference type="GO" id="GO:0016301">
    <property type="term" value="F:kinase activity"/>
    <property type="evidence" value="ECO:0007669"/>
    <property type="project" value="UniProtKB-KW"/>
</dbReference>
<dbReference type="Proteomes" id="UP000543556">
    <property type="component" value="Unassembled WGS sequence"/>
</dbReference>
<dbReference type="Pfam" id="PF00294">
    <property type="entry name" value="PfkB"/>
    <property type="match status" value="1"/>
</dbReference>
<keyword evidence="3" id="KW-0547">Nucleotide-binding</keyword>
<sequence length="315" mass="32449">MDVLTFGETMVSLRSTGPLAQGGTLTMHAAGAESNVAVGLARLGHSVRWAGRLGRDPHGDFVERALRAEGVDLAVRRDGGRPTGVMFLERRTADLSRAYYYRSGSAGSGLSRADLERPLEDGAGILHLTGVTPALSAEALDAFVFAAETAAARGMVVSLDVNYRGKLWSREDARAALAPVARHAAVVIASDDELDLLSGRPGTGSVAGTAAELLGLGVRDVVVKLGARGADAYTADGTSHVDAVAVEAVDTVGAGDAFTAGYLSVLLEGGDVAARLRRGALLGAFAVSTAGDWEGLPRRDELGLLESLDAGGTDR</sequence>
<dbReference type="SUPFAM" id="SSF53613">
    <property type="entry name" value="Ribokinase-like"/>
    <property type="match status" value="1"/>
</dbReference>
<dbReference type="AlphaFoldDB" id="A0A7Y7M1D4"/>
<evidence type="ECO:0000256" key="2">
    <source>
        <dbReference type="ARBA" id="ARBA00022679"/>
    </source>
</evidence>
<evidence type="ECO:0000256" key="5">
    <source>
        <dbReference type="ARBA" id="ARBA00022840"/>
    </source>
</evidence>
<gene>
    <name evidence="7" type="ORF">G6034_17355</name>
</gene>
<dbReference type="PANTHER" id="PTHR43085">
    <property type="entry name" value="HEXOKINASE FAMILY MEMBER"/>
    <property type="match status" value="1"/>
</dbReference>
<feature type="domain" description="Carbohydrate kinase PfkB" evidence="6">
    <location>
        <begin position="3"/>
        <end position="296"/>
    </location>
</feature>
<accession>A0A7Y7M1D4</accession>
<evidence type="ECO:0000313" key="8">
    <source>
        <dbReference type="Proteomes" id="UP000543556"/>
    </source>
</evidence>
<organism evidence="7 8">
    <name type="scientific">Arthrobacter wenxiniae</name>
    <dbReference type="NCBI Taxonomy" id="2713570"/>
    <lineage>
        <taxon>Bacteria</taxon>
        <taxon>Bacillati</taxon>
        <taxon>Actinomycetota</taxon>
        <taxon>Actinomycetes</taxon>
        <taxon>Micrococcales</taxon>
        <taxon>Micrococcaceae</taxon>
        <taxon>Arthrobacter</taxon>
    </lineage>
</organism>
<dbReference type="InterPro" id="IPR029056">
    <property type="entry name" value="Ribokinase-like"/>
</dbReference>
<keyword evidence="4 7" id="KW-0418">Kinase</keyword>
<dbReference type="InterPro" id="IPR050306">
    <property type="entry name" value="PfkB_Carbo_kinase"/>
</dbReference>
<keyword evidence="2" id="KW-0808">Transferase</keyword>
<name>A0A7Y7M1D4_9MICC</name>
<comment type="similarity">
    <text evidence="1">Belongs to the carbohydrate kinase PfkB family.</text>
</comment>
<dbReference type="PANTHER" id="PTHR43085:SF1">
    <property type="entry name" value="PSEUDOURIDINE KINASE-RELATED"/>
    <property type="match status" value="1"/>
</dbReference>
<dbReference type="PROSITE" id="PS00584">
    <property type="entry name" value="PFKB_KINASES_2"/>
    <property type="match status" value="1"/>
</dbReference>
<comment type="caution">
    <text evidence="7">The sequence shown here is derived from an EMBL/GenBank/DDBJ whole genome shotgun (WGS) entry which is preliminary data.</text>
</comment>
<dbReference type="Gene3D" id="3.40.1190.20">
    <property type="match status" value="1"/>
</dbReference>
<evidence type="ECO:0000313" key="7">
    <source>
        <dbReference type="EMBL" id="NVM96638.1"/>
    </source>
</evidence>
<evidence type="ECO:0000256" key="4">
    <source>
        <dbReference type="ARBA" id="ARBA00022777"/>
    </source>
</evidence>
<evidence type="ECO:0000256" key="1">
    <source>
        <dbReference type="ARBA" id="ARBA00010688"/>
    </source>
</evidence>
<proteinExistence type="inferred from homology"/>
<dbReference type="InterPro" id="IPR011611">
    <property type="entry name" value="PfkB_dom"/>
</dbReference>
<dbReference type="InterPro" id="IPR002173">
    <property type="entry name" value="Carboh/pur_kinase_PfkB_CS"/>
</dbReference>
<evidence type="ECO:0000259" key="6">
    <source>
        <dbReference type="Pfam" id="PF00294"/>
    </source>
</evidence>
<dbReference type="GO" id="GO:0005524">
    <property type="term" value="F:ATP binding"/>
    <property type="evidence" value="ECO:0007669"/>
    <property type="project" value="UniProtKB-KW"/>
</dbReference>
<reference evidence="7 8" key="1">
    <citation type="submission" date="2020-02" db="EMBL/GenBank/DDBJ databases">
        <title>Genome sequence of strain AETb3-4.</title>
        <authorList>
            <person name="Gao J."/>
            <person name="Zhang X."/>
        </authorList>
    </citation>
    <scope>NUCLEOTIDE SEQUENCE [LARGE SCALE GENOMIC DNA]</scope>
    <source>
        <strain evidence="7 8">AETb3-4</strain>
    </source>
</reference>
<protein>
    <submittedName>
        <fullName evidence="7">Sugar kinase</fullName>
    </submittedName>
</protein>